<name>A0A7M6DLS2_9CNID</name>
<protein>
    <recommendedName>
        <fullName evidence="3">N-acetyltransferase domain-containing protein</fullName>
    </recommendedName>
</protein>
<evidence type="ECO:0000313" key="2">
    <source>
        <dbReference type="Proteomes" id="UP000594262"/>
    </source>
</evidence>
<dbReference type="AlphaFoldDB" id="A0A7M6DLS2"/>
<sequence length="248" mass="29138">MLLNKEKRKMVPKSQKQNKLEIVEYNIEKHSGEVQKILDEHLIPIYLKRMEITQDERLKYAHIENVLHPNLAKNPKFENFSMVTLDEAGKVVGLGLSYMVTKQDFQETFIDLNLRVVNDSSYKESIRKYCQHRYAVCYPLARFFDEYNIDQMVYTEDAVVLPQYRGRGINNNMYELMMAEFGHKHAFFAEEMMPVQNIVTSGGLKHELDVIGTWDSDGWLCIDRQLSYDGYLCPLFFKPLTHVHKSKL</sequence>
<reference evidence="1" key="1">
    <citation type="submission" date="2021-01" db="UniProtKB">
        <authorList>
            <consortium name="EnsemblMetazoa"/>
        </authorList>
    </citation>
    <scope>IDENTIFICATION</scope>
</reference>
<dbReference type="Gene3D" id="3.40.630.30">
    <property type="match status" value="1"/>
</dbReference>
<dbReference type="Proteomes" id="UP000594262">
    <property type="component" value="Unplaced"/>
</dbReference>
<organism evidence="1 2">
    <name type="scientific">Clytia hemisphaerica</name>
    <dbReference type="NCBI Taxonomy" id="252671"/>
    <lineage>
        <taxon>Eukaryota</taxon>
        <taxon>Metazoa</taxon>
        <taxon>Cnidaria</taxon>
        <taxon>Hydrozoa</taxon>
        <taxon>Hydroidolina</taxon>
        <taxon>Leptothecata</taxon>
        <taxon>Obeliida</taxon>
        <taxon>Clytiidae</taxon>
        <taxon>Clytia</taxon>
    </lineage>
</organism>
<dbReference type="EnsemblMetazoa" id="CLYHEMT015284.1">
    <property type="protein sequence ID" value="CLYHEMP015284.1"/>
    <property type="gene ID" value="CLYHEMG015284"/>
</dbReference>
<accession>A0A7M6DLS2</accession>
<evidence type="ECO:0000313" key="1">
    <source>
        <dbReference type="EnsemblMetazoa" id="CLYHEMP015284.1"/>
    </source>
</evidence>
<evidence type="ECO:0008006" key="3">
    <source>
        <dbReference type="Google" id="ProtNLM"/>
    </source>
</evidence>
<keyword evidence="2" id="KW-1185">Reference proteome</keyword>
<proteinExistence type="predicted"/>